<feature type="region of interest" description="Disordered" evidence="4">
    <location>
        <begin position="1"/>
        <end position="33"/>
    </location>
</feature>
<proteinExistence type="inferred from homology"/>
<dbReference type="InterPro" id="IPR029044">
    <property type="entry name" value="Nucleotide-diphossugar_trans"/>
</dbReference>
<dbReference type="GO" id="GO:0000026">
    <property type="term" value="F:alpha-1,2-mannosyltransferase activity"/>
    <property type="evidence" value="ECO:0007669"/>
    <property type="project" value="TreeGrafter"/>
</dbReference>
<dbReference type="PIRSF" id="PIRSF018153">
    <property type="entry name" value="Glyco_trans_15"/>
    <property type="match status" value="1"/>
</dbReference>
<dbReference type="AlphaFoldDB" id="A0A9P6FHE4"/>
<accession>A0A9P6FHE4</accession>
<sequence>MNAAPLKNETAPKRDRKSTFPIQKPLPPKPPTRRANAAFVMLVRNSDSQGARSTIRQIEDRFNRNFQYPYVFLNDVPFTEEFKELIRPMSKANMTYGLVPTEHWSYPKWISTTKAKEAREAMVGVAYGRSESYRHMCRYQSGFFFQHEAMLPFDYYWRIEPDVEYSCDLDFDPFLYMQDNNKKYAFTMSLPEYMETIPSLWNVTRNFMDMYPHFLAKNNALDFISDDGGKSYNTCHFWSNFEIADARWMRDEAYQQYFSHLDQAGGFFYERWGDAPVHSIAAALLLPIDQIHFFKEIGYFHAPFHNCPAEPELQVKCHCDPNRNINMSPSAEDNQQARDQAVIHRLYYDIIHIPFQDKYEETWDEALFWVAIDDFKTKAA</sequence>
<evidence type="ECO:0000256" key="4">
    <source>
        <dbReference type="SAM" id="MobiDB-lite"/>
    </source>
</evidence>
<dbReference type="GO" id="GO:0016020">
    <property type="term" value="C:membrane"/>
    <property type="evidence" value="ECO:0007669"/>
    <property type="project" value="InterPro"/>
</dbReference>
<dbReference type="GO" id="GO:0006487">
    <property type="term" value="P:protein N-linked glycosylation"/>
    <property type="evidence" value="ECO:0007669"/>
    <property type="project" value="TreeGrafter"/>
</dbReference>
<evidence type="ECO:0000256" key="2">
    <source>
        <dbReference type="ARBA" id="ARBA00022679"/>
    </source>
</evidence>
<dbReference type="Gene3D" id="3.90.550.10">
    <property type="entry name" value="Spore Coat Polysaccharide Biosynthesis Protein SpsA, Chain A"/>
    <property type="match status" value="1"/>
</dbReference>
<dbReference type="Pfam" id="PF01793">
    <property type="entry name" value="Glyco_transf_15"/>
    <property type="match status" value="1"/>
</dbReference>
<keyword evidence="6" id="KW-1185">Reference proteome</keyword>
<dbReference type="Proteomes" id="UP000723463">
    <property type="component" value="Unassembled WGS sequence"/>
</dbReference>
<dbReference type="InterPro" id="IPR002685">
    <property type="entry name" value="Glyco_trans_15"/>
</dbReference>
<dbReference type="PANTHER" id="PTHR31121">
    <property type="entry name" value="ALPHA-1,2 MANNOSYLTRANSFERASE KTR1"/>
    <property type="match status" value="1"/>
</dbReference>
<evidence type="ECO:0000313" key="5">
    <source>
        <dbReference type="EMBL" id="KAF9550853.1"/>
    </source>
</evidence>
<comment type="similarity">
    <text evidence="1">Belongs to the glycosyltransferase 15 family.</text>
</comment>
<organism evidence="5 6">
    <name type="scientific">Mortierella hygrophila</name>
    <dbReference type="NCBI Taxonomy" id="979708"/>
    <lineage>
        <taxon>Eukaryota</taxon>
        <taxon>Fungi</taxon>
        <taxon>Fungi incertae sedis</taxon>
        <taxon>Mucoromycota</taxon>
        <taxon>Mortierellomycotina</taxon>
        <taxon>Mortierellomycetes</taxon>
        <taxon>Mortierellales</taxon>
        <taxon>Mortierellaceae</taxon>
        <taxon>Mortierella</taxon>
    </lineage>
</organism>
<evidence type="ECO:0000256" key="3">
    <source>
        <dbReference type="PIRSR" id="PIRSR018153-1"/>
    </source>
</evidence>
<evidence type="ECO:0000313" key="6">
    <source>
        <dbReference type="Proteomes" id="UP000723463"/>
    </source>
</evidence>
<keyword evidence="2" id="KW-0808">Transferase</keyword>
<comment type="caution">
    <text evidence="5">The sequence shown here is derived from an EMBL/GenBank/DDBJ whole genome shotgun (WGS) entry which is preliminary data.</text>
</comment>
<dbReference type="GO" id="GO:0005794">
    <property type="term" value="C:Golgi apparatus"/>
    <property type="evidence" value="ECO:0007669"/>
    <property type="project" value="TreeGrafter"/>
</dbReference>
<reference evidence="5" key="1">
    <citation type="journal article" date="2020" name="Fungal Divers.">
        <title>Resolving the Mortierellaceae phylogeny through synthesis of multi-gene phylogenetics and phylogenomics.</title>
        <authorList>
            <person name="Vandepol N."/>
            <person name="Liber J."/>
            <person name="Desiro A."/>
            <person name="Na H."/>
            <person name="Kennedy M."/>
            <person name="Barry K."/>
            <person name="Grigoriev I.V."/>
            <person name="Miller A.N."/>
            <person name="O'Donnell K."/>
            <person name="Stajich J.E."/>
            <person name="Bonito G."/>
        </authorList>
    </citation>
    <scope>NUCLEOTIDE SEQUENCE</scope>
    <source>
        <strain evidence="5">NRRL 2591</strain>
    </source>
</reference>
<dbReference type="FunFam" id="3.90.550.10:FF:000051">
    <property type="entry name" value="Alpha-1,2-mannosyltransferase (Ktr4)"/>
    <property type="match status" value="1"/>
</dbReference>
<protein>
    <submittedName>
        <fullName evidence="5">Alpha 1,2-mannosyltransferase 2.4.1</fullName>
    </submittedName>
</protein>
<dbReference type="GO" id="GO:0006493">
    <property type="term" value="P:protein O-linked glycosylation"/>
    <property type="evidence" value="ECO:0007669"/>
    <property type="project" value="TreeGrafter"/>
</dbReference>
<evidence type="ECO:0000256" key="1">
    <source>
        <dbReference type="ARBA" id="ARBA00007677"/>
    </source>
</evidence>
<name>A0A9P6FHE4_9FUNG</name>
<dbReference type="SUPFAM" id="SSF53448">
    <property type="entry name" value="Nucleotide-diphospho-sugar transferases"/>
    <property type="match status" value="1"/>
</dbReference>
<feature type="active site" description="Nucleophile" evidence="3">
    <location>
        <position position="242"/>
    </location>
</feature>
<dbReference type="GO" id="GO:0000032">
    <property type="term" value="P:cell wall mannoprotein biosynthetic process"/>
    <property type="evidence" value="ECO:0007669"/>
    <property type="project" value="TreeGrafter"/>
</dbReference>
<dbReference type="EMBL" id="JAAAXW010000008">
    <property type="protein sequence ID" value="KAF9550853.1"/>
    <property type="molecule type" value="Genomic_DNA"/>
</dbReference>
<gene>
    <name evidence="5" type="primary">KRE2_2</name>
    <name evidence="5" type="ORF">EC957_011400</name>
</gene>
<dbReference type="PANTHER" id="PTHR31121:SF6">
    <property type="entry name" value="ALPHA-1,2 MANNOSYLTRANSFERASE KTR1"/>
    <property type="match status" value="1"/>
</dbReference>